<dbReference type="EMBL" id="CAJVQB010053043">
    <property type="protein sequence ID" value="CAG8836194.1"/>
    <property type="molecule type" value="Genomic_DNA"/>
</dbReference>
<evidence type="ECO:0000313" key="1">
    <source>
        <dbReference type="EMBL" id="CAG8836194.1"/>
    </source>
</evidence>
<organism evidence="1 2">
    <name type="scientific">Gigaspora margarita</name>
    <dbReference type="NCBI Taxonomy" id="4874"/>
    <lineage>
        <taxon>Eukaryota</taxon>
        <taxon>Fungi</taxon>
        <taxon>Fungi incertae sedis</taxon>
        <taxon>Mucoromycota</taxon>
        <taxon>Glomeromycotina</taxon>
        <taxon>Glomeromycetes</taxon>
        <taxon>Diversisporales</taxon>
        <taxon>Gigasporaceae</taxon>
        <taxon>Gigaspora</taxon>
    </lineage>
</organism>
<accession>A0ABN7WPY7</accession>
<keyword evidence="2" id="KW-1185">Reference proteome</keyword>
<reference evidence="1 2" key="1">
    <citation type="submission" date="2021-06" db="EMBL/GenBank/DDBJ databases">
        <authorList>
            <person name="Kallberg Y."/>
            <person name="Tangrot J."/>
            <person name="Rosling A."/>
        </authorList>
    </citation>
    <scope>NUCLEOTIDE SEQUENCE [LARGE SCALE GENOMIC DNA]</scope>
    <source>
        <strain evidence="1 2">120-4 pot B 10/14</strain>
    </source>
</reference>
<name>A0ABN7WPY7_GIGMA</name>
<proteinExistence type="predicted"/>
<gene>
    <name evidence="1" type="ORF">GMARGA_LOCUS32915</name>
</gene>
<sequence length="360" mass="42189">MDSTNKITRASTAPTTKGLAKAIDSIYDELNNIKCAFEEHQENMSIKDSTYQKLFNDLNTKIDMNYLDIKEKINEFNNNQRNILDILEVIRDIRNKSFYESSSSATSSLIPNLKNPSAIRNSKNSIRLKISNHHNSNDPDEAAFKFDLEKPPGDCHNRETLNRYVKFFLEDYAKRSDDLRQRETWSEDAIRDIIIGYIGYLHKRHMCSEKKMKVIRYLAKEKHEKFTHDELGESLDDVKKVLKPEYASPEISGEEGEEDIFYIVQVPWRNQRLCELIRKLDQENKKKERSSKHQRKHKDNLSMTCIEVDQDHELFENLKIHLPAAPDLDDIRDNIWPNWALPSNYDDTELSAEFNAESED</sequence>
<evidence type="ECO:0000313" key="2">
    <source>
        <dbReference type="Proteomes" id="UP000789901"/>
    </source>
</evidence>
<dbReference type="Proteomes" id="UP000789901">
    <property type="component" value="Unassembled WGS sequence"/>
</dbReference>
<comment type="caution">
    <text evidence="1">The sequence shown here is derived from an EMBL/GenBank/DDBJ whole genome shotgun (WGS) entry which is preliminary data.</text>
</comment>
<protein>
    <submittedName>
        <fullName evidence="1">40348_t:CDS:1</fullName>
    </submittedName>
</protein>